<dbReference type="CDD" id="cd02440">
    <property type="entry name" value="AdoMet_MTases"/>
    <property type="match status" value="2"/>
</dbReference>
<feature type="domain" description="RMT2" evidence="7">
    <location>
        <begin position="293"/>
        <end position="513"/>
    </location>
</feature>
<feature type="coiled-coil region" evidence="6">
    <location>
        <begin position="20"/>
        <end position="77"/>
    </location>
</feature>
<dbReference type="PROSITE" id="PS50088">
    <property type="entry name" value="ANK_REPEAT"/>
    <property type="match status" value="2"/>
</dbReference>
<dbReference type="InterPro" id="IPR051038">
    <property type="entry name" value="RMT2/GAMT_Mtase"/>
</dbReference>
<dbReference type="InterPro" id="IPR026480">
    <property type="entry name" value="RMT2_dom"/>
</dbReference>
<dbReference type="InterPro" id="IPR002110">
    <property type="entry name" value="Ankyrin_rpt"/>
</dbReference>
<dbReference type="SUPFAM" id="SSF48403">
    <property type="entry name" value="Ankyrin repeat"/>
    <property type="match status" value="1"/>
</dbReference>
<dbReference type="PROSITE" id="PS50297">
    <property type="entry name" value="ANK_REP_REGION"/>
    <property type="match status" value="2"/>
</dbReference>
<sequence length="946" mass="101518">MPEKPVAEKVETPRSTKRPIKEIEAELELCSNALSTLRLEDADPKAPALTSKKREKMKKLAYREKELESELKKAKRYLELIELGEELRTAASKDNVARVKEICKLPDAKKCVDSENFEGTTSLIKAAMYDRVEMVDALIGAGANIDHTDQKGRTALMMAAANGAQASVERLLSNGATVSICATNGWTAFMFAAEGGSAPVCKLLHEGGHVTSVADLLVTSKDGLTALELARASSNVGIAKVLEYLTPIFEEAKKKQAAERRSGAENWGKLRKIKTATADRVEQHRRAASATAAASEDESAEYLSRSVRYDGERLLDEANDAVMMEWERPLMEAHAARLCATGGDVLNVGFGMGIIDGLIAARAPRSHTIMEAHPAVLERMRADGWAERPGVRILGGRWQQTLPVLLAEGMQFDGIFFDTYGEHNSDMAEFHAALPRLLRPGGLYSFFNGMCPFNFFFQGVACSVVQRELRAIGLRTTFEPLAIASPDAQWEGVRRRYFQADTYYLPQAVFVGVEAAAADADDDANALALSSAANVMSIVDNGAGAAAQLIALNAPLMYWLSQSLRPGADEATRSMLREHLLPHLAAAGWALLAPLEALWAAMDADVSAARRLHGWAEPLAAGLDANSAAVVHEVVRRAVDGEDDGDGDQELQLAILPNPLAGTEASAVGASGAPSGTASGAASGAVGAVGASAVANGRDGGKDSAQHMYASAREVWEERHLGTGTESSEDQWYAVSEQYWAGVRADVPGMLGGMGFVHPADVAASLALLDTLRATAEASLPQGVALDCGAGIGRVAASVLLERFEAVELVEPNGAFLAAARNVLPPARVRALHECPLQRFVPPEGSLYAAVWVQWVLIFLTDDDLVSFLSRCARALQPGGWVIVKESVAREANGFYVDRSDASITRTDRHFRRLFDAAGLRVAHAEMQPGLPRVVFPVCMYGLRPA</sequence>
<comment type="similarity">
    <text evidence="1">Belongs to the methyltransferase superfamily. NTM1 family.</text>
</comment>
<dbReference type="Pfam" id="PF12796">
    <property type="entry name" value="Ank_2"/>
    <property type="match status" value="1"/>
</dbReference>
<keyword evidence="4" id="KW-0949">S-adenosyl-L-methionine</keyword>
<dbReference type="PANTHER" id="PTHR32379:SF1">
    <property type="entry name" value="GUANIDINOACETATE N-METHYLTRANSFERASE"/>
    <property type="match status" value="1"/>
</dbReference>
<evidence type="ECO:0000256" key="6">
    <source>
        <dbReference type="SAM" id="Coils"/>
    </source>
</evidence>
<reference evidence="9" key="1">
    <citation type="journal article" date="2015" name="PLoS Genet.">
        <title>Genome Sequence and Transcriptome Analyses of Chrysochromulina tobin: Metabolic Tools for Enhanced Algal Fitness in the Prominent Order Prymnesiales (Haptophyceae).</title>
        <authorList>
            <person name="Hovde B.T."/>
            <person name="Deodato C.R."/>
            <person name="Hunsperger H.M."/>
            <person name="Ryken S.A."/>
            <person name="Yost W."/>
            <person name="Jha R.K."/>
            <person name="Patterson J."/>
            <person name="Monnat R.J. Jr."/>
            <person name="Barlow S.B."/>
            <person name="Starkenburg S.R."/>
            <person name="Cattolico R.A."/>
        </authorList>
    </citation>
    <scope>NUCLEOTIDE SEQUENCE</scope>
    <source>
        <strain evidence="9">CCMP291</strain>
    </source>
</reference>
<dbReference type="EMBL" id="JWZX01003144">
    <property type="protein sequence ID" value="KOO23923.1"/>
    <property type="molecule type" value="Genomic_DNA"/>
</dbReference>
<dbReference type="PANTHER" id="PTHR32379">
    <property type="entry name" value="GUANIDINOACETATE N-METHYLTRANSFERASE"/>
    <property type="match status" value="1"/>
</dbReference>
<feature type="repeat" description="ANK" evidence="5">
    <location>
        <begin position="118"/>
        <end position="150"/>
    </location>
</feature>
<dbReference type="Proteomes" id="UP000037460">
    <property type="component" value="Unassembled WGS sequence"/>
</dbReference>
<name>A0A0M0JCH7_9EUKA</name>
<gene>
    <name evidence="8" type="ORF">Ctob_004773</name>
</gene>
<evidence type="ECO:0000259" key="7">
    <source>
        <dbReference type="PROSITE" id="PS51559"/>
    </source>
</evidence>
<dbReference type="PROSITE" id="PS51559">
    <property type="entry name" value="SAM_RMT2"/>
    <property type="match status" value="1"/>
</dbReference>
<evidence type="ECO:0000256" key="2">
    <source>
        <dbReference type="ARBA" id="ARBA00022603"/>
    </source>
</evidence>
<keyword evidence="3 8" id="KW-0808">Transferase</keyword>
<dbReference type="SUPFAM" id="SSF53335">
    <property type="entry name" value="S-adenosyl-L-methionine-dependent methyltransferases"/>
    <property type="match status" value="2"/>
</dbReference>
<evidence type="ECO:0000256" key="5">
    <source>
        <dbReference type="PROSITE-ProRule" id="PRU00023"/>
    </source>
</evidence>
<dbReference type="InterPro" id="IPR036770">
    <property type="entry name" value="Ankyrin_rpt-contain_sf"/>
</dbReference>
<evidence type="ECO:0000256" key="3">
    <source>
        <dbReference type="ARBA" id="ARBA00022679"/>
    </source>
</evidence>
<dbReference type="GO" id="GO:0008276">
    <property type="term" value="F:protein methyltransferase activity"/>
    <property type="evidence" value="ECO:0007669"/>
    <property type="project" value="UniProtKB-ARBA"/>
</dbReference>
<keyword evidence="2 8" id="KW-0489">Methyltransferase</keyword>
<dbReference type="GO" id="GO:0030731">
    <property type="term" value="F:guanidinoacetate N-methyltransferase activity"/>
    <property type="evidence" value="ECO:0007669"/>
    <property type="project" value="TreeGrafter"/>
</dbReference>
<dbReference type="Gene3D" id="3.40.50.150">
    <property type="entry name" value="Vaccinia Virus protein VP39"/>
    <property type="match status" value="2"/>
</dbReference>
<dbReference type="Pfam" id="PF05891">
    <property type="entry name" value="Methyltransf_PK"/>
    <property type="match status" value="1"/>
</dbReference>
<dbReference type="GO" id="GO:0005634">
    <property type="term" value="C:nucleus"/>
    <property type="evidence" value="ECO:0007669"/>
    <property type="project" value="TreeGrafter"/>
</dbReference>
<protein>
    <submittedName>
        <fullName evidence="8">Arginine n-methyltransferase 2</fullName>
    </submittedName>
</protein>
<evidence type="ECO:0000313" key="8">
    <source>
        <dbReference type="EMBL" id="KOO23923.1"/>
    </source>
</evidence>
<organism evidence="8 9">
    <name type="scientific">Chrysochromulina tobinii</name>
    <dbReference type="NCBI Taxonomy" id="1460289"/>
    <lineage>
        <taxon>Eukaryota</taxon>
        <taxon>Haptista</taxon>
        <taxon>Haptophyta</taxon>
        <taxon>Prymnesiophyceae</taxon>
        <taxon>Prymnesiales</taxon>
        <taxon>Chrysochromulinaceae</taxon>
        <taxon>Chrysochromulina</taxon>
    </lineage>
</organism>
<evidence type="ECO:0000256" key="4">
    <source>
        <dbReference type="ARBA" id="ARBA00022691"/>
    </source>
</evidence>
<keyword evidence="5" id="KW-0040">ANK repeat</keyword>
<evidence type="ECO:0000313" key="9">
    <source>
        <dbReference type="Proteomes" id="UP000037460"/>
    </source>
</evidence>
<proteinExistence type="inferred from homology"/>
<dbReference type="InterPro" id="IPR008576">
    <property type="entry name" value="MeTrfase_NTM1"/>
</dbReference>
<dbReference type="OrthoDB" id="19014at2759"/>
<feature type="repeat" description="ANK" evidence="5">
    <location>
        <begin position="151"/>
        <end position="183"/>
    </location>
</feature>
<dbReference type="SMART" id="SM00248">
    <property type="entry name" value="ANK"/>
    <property type="match status" value="3"/>
</dbReference>
<accession>A0A0M0JCH7</accession>
<dbReference type="GO" id="GO:0006601">
    <property type="term" value="P:creatine biosynthetic process"/>
    <property type="evidence" value="ECO:0007669"/>
    <property type="project" value="TreeGrafter"/>
</dbReference>
<dbReference type="Gene3D" id="1.25.40.20">
    <property type="entry name" value="Ankyrin repeat-containing domain"/>
    <property type="match status" value="1"/>
</dbReference>
<dbReference type="GO" id="GO:0005737">
    <property type="term" value="C:cytoplasm"/>
    <property type="evidence" value="ECO:0007669"/>
    <property type="project" value="TreeGrafter"/>
</dbReference>
<dbReference type="AlphaFoldDB" id="A0A0M0JCH7"/>
<comment type="caution">
    <text evidence="8">The sequence shown here is derived from an EMBL/GenBank/DDBJ whole genome shotgun (WGS) entry which is preliminary data.</text>
</comment>
<evidence type="ECO:0000256" key="1">
    <source>
        <dbReference type="ARBA" id="ARBA00009059"/>
    </source>
</evidence>
<dbReference type="GO" id="GO:0032259">
    <property type="term" value="P:methylation"/>
    <property type="evidence" value="ECO:0007669"/>
    <property type="project" value="UniProtKB-KW"/>
</dbReference>
<dbReference type="InterPro" id="IPR029063">
    <property type="entry name" value="SAM-dependent_MTases_sf"/>
</dbReference>
<keyword evidence="6" id="KW-0175">Coiled coil</keyword>
<keyword evidence="9" id="KW-1185">Reference proteome</keyword>